<dbReference type="GeneID" id="84017084"/>
<evidence type="ECO:0000256" key="1">
    <source>
        <dbReference type="ARBA" id="ARBA00004651"/>
    </source>
</evidence>
<keyword evidence="2" id="KW-0813">Transport</keyword>
<comment type="subcellular location">
    <subcellularLocation>
        <location evidence="1">Cell membrane</location>
        <topology evidence="1">Multi-pass membrane protein</topology>
    </subcellularLocation>
</comment>
<keyword evidence="10" id="KW-1185">Reference proteome</keyword>
<evidence type="ECO:0000256" key="6">
    <source>
        <dbReference type="ARBA" id="ARBA00023136"/>
    </source>
</evidence>
<feature type="transmembrane region" description="Helical" evidence="7">
    <location>
        <begin position="224"/>
        <end position="245"/>
    </location>
</feature>
<keyword evidence="4 7" id="KW-0812">Transmembrane</keyword>
<feature type="transmembrane region" description="Helical" evidence="7">
    <location>
        <begin position="373"/>
        <end position="395"/>
    </location>
</feature>
<keyword evidence="5 7" id="KW-1133">Transmembrane helix</keyword>
<organism evidence="9 10">
    <name type="scientific">Paenarthrobacter nicotinovorans</name>
    <name type="common">Arthrobacter nicotinovorans</name>
    <dbReference type="NCBI Taxonomy" id="29320"/>
    <lineage>
        <taxon>Bacteria</taxon>
        <taxon>Bacillati</taxon>
        <taxon>Actinomycetota</taxon>
        <taxon>Actinomycetes</taxon>
        <taxon>Micrococcales</taxon>
        <taxon>Micrococcaceae</taxon>
        <taxon>Paenarthrobacter</taxon>
    </lineage>
</organism>
<feature type="transmembrane region" description="Helical" evidence="7">
    <location>
        <begin position="284"/>
        <end position="304"/>
    </location>
</feature>
<proteinExistence type="predicted"/>
<evidence type="ECO:0000256" key="3">
    <source>
        <dbReference type="ARBA" id="ARBA00022475"/>
    </source>
</evidence>
<evidence type="ECO:0000256" key="7">
    <source>
        <dbReference type="SAM" id="Phobius"/>
    </source>
</evidence>
<dbReference type="RefSeq" id="WP_018779570.1">
    <property type="nucleotide sequence ID" value="NZ_BDDW01000016.1"/>
</dbReference>
<sequence length="436" mass="46203">MSTFRSLGILNYRIWFFGALISNIGTWMQRTAQDWLVFDHLTAHDAGAMGITLALQLGPQLFLAPWAGLLADRYSRRKLLFITLIAMALLSTGLGILVLLGVAELWHVYIFALLLGIVTALDAPVRQTFVSELVTDDYLSNAVALNSASFNVARMIGPAVSGVLTVVVGPGWVFLINTVSFVAMLVALKLIPVSSLRAQPRAAAGKGRIREGLRYVQSRPDIQVVLVAIFIVGTFGLNFPLFIAAMVGTQFGMDAGAFGLLNSVMAIGSVTGALLAARRGRPRLRLIFAAAGGFGVASALAALAPNAVMFGLALVPCGLFALTLITSANGYVQSTTEAVMRGRVMSLYMAIFMGGTPIGAPLVGWVANVGGPRWAVGVAAVAGVSTAVVGLVWIIRAKQLRLRFDRRARGLRHFRVESLLSGPVTEDGDGGPGPVR</sequence>
<dbReference type="EMBL" id="JAUSSW010000008">
    <property type="protein sequence ID" value="MDQ0103206.1"/>
    <property type="molecule type" value="Genomic_DNA"/>
</dbReference>
<keyword evidence="6 7" id="KW-0472">Membrane</keyword>
<feature type="domain" description="Major facilitator superfamily (MFS) profile" evidence="8">
    <location>
        <begin position="1"/>
        <end position="401"/>
    </location>
</feature>
<dbReference type="SUPFAM" id="SSF103473">
    <property type="entry name" value="MFS general substrate transporter"/>
    <property type="match status" value="1"/>
</dbReference>
<protein>
    <submittedName>
        <fullName evidence="9">MFS family permease</fullName>
    </submittedName>
</protein>
<evidence type="ECO:0000256" key="2">
    <source>
        <dbReference type="ARBA" id="ARBA00022448"/>
    </source>
</evidence>
<comment type="caution">
    <text evidence="9">The sequence shown here is derived from an EMBL/GenBank/DDBJ whole genome shotgun (WGS) entry which is preliminary data.</text>
</comment>
<keyword evidence="3" id="KW-1003">Cell membrane</keyword>
<name>A0ABT9TNI1_PAENI</name>
<dbReference type="InterPro" id="IPR010290">
    <property type="entry name" value="TM_effector"/>
</dbReference>
<feature type="transmembrane region" description="Helical" evidence="7">
    <location>
        <begin position="12"/>
        <end position="28"/>
    </location>
</feature>
<accession>A0ABT9TNI1</accession>
<evidence type="ECO:0000259" key="8">
    <source>
        <dbReference type="PROSITE" id="PS50850"/>
    </source>
</evidence>
<dbReference type="CDD" id="cd06173">
    <property type="entry name" value="MFS_MefA_like"/>
    <property type="match status" value="1"/>
</dbReference>
<dbReference type="Proteomes" id="UP001244563">
    <property type="component" value="Unassembled WGS sequence"/>
</dbReference>
<dbReference type="PROSITE" id="PS50850">
    <property type="entry name" value="MFS"/>
    <property type="match status" value="1"/>
</dbReference>
<evidence type="ECO:0000256" key="4">
    <source>
        <dbReference type="ARBA" id="ARBA00022692"/>
    </source>
</evidence>
<gene>
    <name evidence="9" type="ORF">J2T10_002870</name>
</gene>
<feature type="transmembrane region" description="Helical" evidence="7">
    <location>
        <begin position="310"/>
        <end position="332"/>
    </location>
</feature>
<feature type="transmembrane region" description="Helical" evidence="7">
    <location>
        <begin position="48"/>
        <end position="67"/>
    </location>
</feature>
<evidence type="ECO:0000256" key="5">
    <source>
        <dbReference type="ARBA" id="ARBA00022989"/>
    </source>
</evidence>
<dbReference type="InterPro" id="IPR036259">
    <property type="entry name" value="MFS_trans_sf"/>
</dbReference>
<dbReference type="PANTHER" id="PTHR23513">
    <property type="entry name" value="INTEGRAL MEMBRANE EFFLUX PROTEIN-RELATED"/>
    <property type="match status" value="1"/>
</dbReference>
<dbReference type="InterPro" id="IPR020846">
    <property type="entry name" value="MFS_dom"/>
</dbReference>
<feature type="transmembrane region" description="Helical" evidence="7">
    <location>
        <begin position="172"/>
        <end position="191"/>
    </location>
</feature>
<dbReference type="PANTHER" id="PTHR23513:SF11">
    <property type="entry name" value="STAPHYLOFERRIN A TRANSPORTER"/>
    <property type="match status" value="1"/>
</dbReference>
<feature type="transmembrane region" description="Helical" evidence="7">
    <location>
        <begin position="106"/>
        <end position="126"/>
    </location>
</feature>
<dbReference type="Gene3D" id="1.20.1250.20">
    <property type="entry name" value="MFS general substrate transporter like domains"/>
    <property type="match status" value="1"/>
</dbReference>
<feature type="transmembrane region" description="Helical" evidence="7">
    <location>
        <begin position="138"/>
        <end position="160"/>
    </location>
</feature>
<reference evidence="9 10" key="1">
    <citation type="submission" date="2023-07" db="EMBL/GenBank/DDBJ databases">
        <title>Sorghum-associated microbial communities from plants grown in Nebraska, USA.</title>
        <authorList>
            <person name="Schachtman D."/>
        </authorList>
    </citation>
    <scope>NUCLEOTIDE SEQUENCE [LARGE SCALE GENOMIC DNA]</scope>
    <source>
        <strain evidence="9 10">CC523</strain>
    </source>
</reference>
<dbReference type="Pfam" id="PF05977">
    <property type="entry name" value="MFS_3"/>
    <property type="match status" value="1"/>
</dbReference>
<evidence type="ECO:0000313" key="9">
    <source>
        <dbReference type="EMBL" id="MDQ0103206.1"/>
    </source>
</evidence>
<feature type="transmembrane region" description="Helical" evidence="7">
    <location>
        <begin position="257"/>
        <end position="277"/>
    </location>
</feature>
<evidence type="ECO:0000313" key="10">
    <source>
        <dbReference type="Proteomes" id="UP001244563"/>
    </source>
</evidence>
<feature type="transmembrane region" description="Helical" evidence="7">
    <location>
        <begin position="79"/>
        <end position="100"/>
    </location>
</feature>
<dbReference type="Gene3D" id="1.20.1720.10">
    <property type="entry name" value="Multidrug resistance protein D"/>
    <property type="match status" value="1"/>
</dbReference>
<feature type="transmembrane region" description="Helical" evidence="7">
    <location>
        <begin position="344"/>
        <end position="367"/>
    </location>
</feature>